<dbReference type="EMBL" id="BMAO01018146">
    <property type="protein sequence ID" value="GFR21409.1"/>
    <property type="molecule type" value="Genomic_DNA"/>
</dbReference>
<evidence type="ECO:0000313" key="2">
    <source>
        <dbReference type="Proteomes" id="UP000887116"/>
    </source>
</evidence>
<sequence>MWLQFFGATRFLTASSGALRHYKRPHEKMQDAPVSRLQMILFGSGAASCYTKSKTQPNPEDRQKINIHRKGFDDNFIGYILQANACVSKSGDPNLCMKYVGCANDLPKPIKDVFNKCKNSVYPDGFGSCSGGNTLLKSEDDKTQFEECFIQKLPQYKSLDSSEDKAQEKFMKCIYKNGNKCLKS</sequence>
<proteinExistence type="predicted"/>
<comment type="caution">
    <text evidence="1">The sequence shown here is derived from an EMBL/GenBank/DDBJ whole genome shotgun (WGS) entry which is preliminary data.</text>
</comment>
<name>A0A8X6IFV5_TRICU</name>
<reference evidence="1" key="1">
    <citation type="submission" date="2020-07" db="EMBL/GenBank/DDBJ databases">
        <title>Multicomponent nature underlies the extraordinary mechanical properties of spider dragline silk.</title>
        <authorList>
            <person name="Kono N."/>
            <person name="Nakamura H."/>
            <person name="Mori M."/>
            <person name="Yoshida Y."/>
            <person name="Ohtoshi R."/>
            <person name="Malay A.D."/>
            <person name="Moran D.A.P."/>
            <person name="Tomita M."/>
            <person name="Numata K."/>
            <person name="Arakawa K."/>
        </authorList>
    </citation>
    <scope>NUCLEOTIDE SEQUENCE</scope>
</reference>
<accession>A0A8X6IFV5</accession>
<dbReference type="Proteomes" id="UP000887116">
    <property type="component" value="Unassembled WGS sequence"/>
</dbReference>
<evidence type="ECO:0000313" key="1">
    <source>
        <dbReference type="EMBL" id="GFR21409.1"/>
    </source>
</evidence>
<keyword evidence="2" id="KW-1185">Reference proteome</keyword>
<dbReference type="AlphaFoldDB" id="A0A8X6IFV5"/>
<dbReference type="OrthoDB" id="6433181at2759"/>
<protein>
    <submittedName>
        <fullName evidence="1">Uncharacterized protein</fullName>
    </submittedName>
</protein>
<gene>
    <name evidence="1" type="primary">NCL1_28494</name>
    <name evidence="1" type="ORF">TNCT_685251</name>
</gene>
<organism evidence="1 2">
    <name type="scientific">Trichonephila clavata</name>
    <name type="common">Joro spider</name>
    <name type="synonym">Nephila clavata</name>
    <dbReference type="NCBI Taxonomy" id="2740835"/>
    <lineage>
        <taxon>Eukaryota</taxon>
        <taxon>Metazoa</taxon>
        <taxon>Ecdysozoa</taxon>
        <taxon>Arthropoda</taxon>
        <taxon>Chelicerata</taxon>
        <taxon>Arachnida</taxon>
        <taxon>Araneae</taxon>
        <taxon>Araneomorphae</taxon>
        <taxon>Entelegynae</taxon>
        <taxon>Araneoidea</taxon>
        <taxon>Nephilidae</taxon>
        <taxon>Trichonephila</taxon>
    </lineage>
</organism>